<sequence>MKKSILLIAFDFPPCNSPGVERTLRFAEHLQSLGWEPVVLTVNQSTFNTTIDNTFDDQFSFPVYRTFCLDVSKHFSYRGKYFGWMKQPDRYWGWLFTAIKEGLRLRKKHSINIIWSTYPLLTSHLIALVLSRLTKLPWLADYRDPLQCYYDPSVYPSFKFHRWIDKQTIKLCRKAIFTSAGASKLYKTLYPEICSSKFTVIENGFETSLYNELNQVSNIVISKKKHTMAHLGSLYENGRDPQTFFESLALLKKRNVLDSTNFELILVGANNQHIYSQYTESLGIDDIVSFYSQISHQESLKLSLSVDSLLIIQGAIFSAQIPSKVYEYLSSNKAILAITNKLSDTSTLLTEYEGCYVAESKGEIYNACLDVTSTKSSFIRDHDRFSRWSRAKELAHLLAETLKD</sequence>
<proteinExistence type="predicted"/>
<organism evidence="1 2">
    <name type="scientific">Colwellia ponticola</name>
    <dbReference type="NCBI Taxonomy" id="2304625"/>
    <lineage>
        <taxon>Bacteria</taxon>
        <taxon>Pseudomonadati</taxon>
        <taxon>Pseudomonadota</taxon>
        <taxon>Gammaproteobacteria</taxon>
        <taxon>Alteromonadales</taxon>
        <taxon>Colwelliaceae</taxon>
        <taxon>Colwellia</taxon>
    </lineage>
</organism>
<protein>
    <submittedName>
        <fullName evidence="1">Glycosyltransferase family 4 protein</fullName>
    </submittedName>
</protein>
<dbReference type="OrthoDB" id="9794575at2"/>
<dbReference type="AlphaFoldDB" id="A0A8H2JLH1"/>
<comment type="caution">
    <text evidence="1">The sequence shown here is derived from an EMBL/GenBank/DDBJ whole genome shotgun (WGS) entry which is preliminary data.</text>
</comment>
<keyword evidence="2" id="KW-1185">Reference proteome</keyword>
<accession>A0A8H2JLH1</accession>
<dbReference type="RefSeq" id="WP_138622672.1">
    <property type="nucleotide sequence ID" value="NZ_SZVP01000007.1"/>
</dbReference>
<dbReference type="EMBL" id="SZVP01000007">
    <property type="protein sequence ID" value="TMM45269.1"/>
    <property type="molecule type" value="Genomic_DNA"/>
</dbReference>
<evidence type="ECO:0000313" key="1">
    <source>
        <dbReference type="EMBL" id="TMM45269.1"/>
    </source>
</evidence>
<dbReference type="GO" id="GO:0016740">
    <property type="term" value="F:transferase activity"/>
    <property type="evidence" value="ECO:0007669"/>
    <property type="project" value="UniProtKB-KW"/>
</dbReference>
<dbReference type="Gene3D" id="3.40.50.2000">
    <property type="entry name" value="Glycogen Phosphorylase B"/>
    <property type="match status" value="1"/>
</dbReference>
<evidence type="ECO:0000313" key="2">
    <source>
        <dbReference type="Proteomes" id="UP000307702"/>
    </source>
</evidence>
<dbReference type="SUPFAM" id="SSF53756">
    <property type="entry name" value="UDP-Glycosyltransferase/glycogen phosphorylase"/>
    <property type="match status" value="1"/>
</dbReference>
<reference evidence="1 2" key="1">
    <citation type="submission" date="2019-05" db="EMBL/GenBank/DDBJ databases">
        <title>Colwellia ponticola sp. nov., isolated from seawater.</title>
        <authorList>
            <person name="Yoon J.-H."/>
        </authorList>
    </citation>
    <scope>NUCLEOTIDE SEQUENCE [LARGE SCALE GENOMIC DNA]</scope>
    <source>
        <strain evidence="1 2">OISW-25</strain>
    </source>
</reference>
<keyword evidence="1" id="KW-0808">Transferase</keyword>
<name>A0A8H2JLH1_9GAMM</name>
<gene>
    <name evidence="1" type="ORF">FCS21_09260</name>
</gene>
<dbReference type="Proteomes" id="UP000307702">
    <property type="component" value="Unassembled WGS sequence"/>
</dbReference>